<protein>
    <submittedName>
        <fullName evidence="2">Uncharacterized protein</fullName>
    </submittedName>
</protein>
<feature type="compositionally biased region" description="Basic and acidic residues" evidence="1">
    <location>
        <begin position="34"/>
        <end position="48"/>
    </location>
</feature>
<accession>A0A6L5Z5W5</accession>
<dbReference type="Proteomes" id="UP000474957">
    <property type="component" value="Unassembled WGS sequence"/>
</dbReference>
<dbReference type="RefSeq" id="WP_154449257.1">
    <property type="nucleotide sequence ID" value="NZ_WIND01000027.1"/>
</dbReference>
<feature type="compositionally biased region" description="Basic and acidic residues" evidence="1">
    <location>
        <begin position="56"/>
        <end position="71"/>
    </location>
</feature>
<organism evidence="2 3">
    <name type="scientific">Halovulum marinum</name>
    <dbReference type="NCBI Taxonomy" id="2662447"/>
    <lineage>
        <taxon>Bacteria</taxon>
        <taxon>Pseudomonadati</taxon>
        <taxon>Pseudomonadota</taxon>
        <taxon>Alphaproteobacteria</taxon>
        <taxon>Rhodobacterales</taxon>
        <taxon>Paracoccaceae</taxon>
        <taxon>Halovulum</taxon>
    </lineage>
</organism>
<proteinExistence type="predicted"/>
<feature type="region of interest" description="Disordered" evidence="1">
    <location>
        <begin position="16"/>
        <end position="71"/>
    </location>
</feature>
<evidence type="ECO:0000256" key="1">
    <source>
        <dbReference type="SAM" id="MobiDB-lite"/>
    </source>
</evidence>
<dbReference type="EMBL" id="WIND01000027">
    <property type="protein sequence ID" value="MSU91827.1"/>
    <property type="molecule type" value="Genomic_DNA"/>
</dbReference>
<gene>
    <name evidence="2" type="ORF">GE300_19825</name>
</gene>
<keyword evidence="3" id="KW-1185">Reference proteome</keyword>
<evidence type="ECO:0000313" key="3">
    <source>
        <dbReference type="Proteomes" id="UP000474957"/>
    </source>
</evidence>
<sequence length="71" mass="7936">MMICKADFEELFPHLFRKTGNDGSSGASSSSTFERSEAPTDGRDEKRNVGVMPMQHGREQGCDHRETRSTT</sequence>
<evidence type="ECO:0000313" key="2">
    <source>
        <dbReference type="EMBL" id="MSU91827.1"/>
    </source>
</evidence>
<dbReference type="AlphaFoldDB" id="A0A6L5Z5W5"/>
<reference evidence="2 3" key="1">
    <citation type="submission" date="2019-10" db="EMBL/GenBank/DDBJ databases">
        <title>Cognatihalovulum marinum gen. nov. sp. nov., a new member of the family Rhodobacteraceae isolated from deep seawater of the Northwest Indian Ocean.</title>
        <authorList>
            <person name="Ruan C."/>
            <person name="Wang J."/>
            <person name="Zheng X."/>
            <person name="Song L."/>
            <person name="Zhu Y."/>
            <person name="Huang Y."/>
            <person name="Lu Z."/>
            <person name="Du W."/>
            <person name="Huang L."/>
            <person name="Dai X."/>
        </authorList>
    </citation>
    <scope>NUCLEOTIDE SEQUENCE [LARGE SCALE GENOMIC DNA]</scope>
    <source>
        <strain evidence="2 3">2CG4</strain>
    </source>
</reference>
<comment type="caution">
    <text evidence="2">The sequence shown here is derived from an EMBL/GenBank/DDBJ whole genome shotgun (WGS) entry which is preliminary data.</text>
</comment>
<name>A0A6L5Z5W5_9RHOB</name>